<gene>
    <name evidence="1" type="ORF">FHS21_001651</name>
</gene>
<organism evidence="1 2">
    <name type="scientific">Phyllobacterium trifolii</name>
    <dbReference type="NCBI Taxonomy" id="300193"/>
    <lineage>
        <taxon>Bacteria</taxon>
        <taxon>Pseudomonadati</taxon>
        <taxon>Pseudomonadota</taxon>
        <taxon>Alphaproteobacteria</taxon>
        <taxon>Hyphomicrobiales</taxon>
        <taxon>Phyllobacteriaceae</taxon>
        <taxon>Phyllobacterium</taxon>
    </lineage>
</organism>
<dbReference type="EMBL" id="JACHXN010000004">
    <property type="protein sequence ID" value="MBB3145246.1"/>
    <property type="molecule type" value="Genomic_DNA"/>
</dbReference>
<comment type="caution">
    <text evidence="1">The sequence shown here is derived from an EMBL/GenBank/DDBJ whole genome shotgun (WGS) entry which is preliminary data.</text>
</comment>
<evidence type="ECO:0000313" key="2">
    <source>
        <dbReference type="Proteomes" id="UP000554520"/>
    </source>
</evidence>
<evidence type="ECO:0000313" key="1">
    <source>
        <dbReference type="EMBL" id="MBB3145246.1"/>
    </source>
</evidence>
<keyword evidence="2" id="KW-1185">Reference proteome</keyword>
<name>A0A839U2L3_9HYPH</name>
<accession>A0A839U2L3</accession>
<sequence length="81" mass="9347">MQGATFRNGGDYLCNTHTSLMVSLSNHALTICNRIALDVKRCYKAAQTLKWRTLANLPPPFYRVAEQFPRRRFAETLIMEQ</sequence>
<dbReference type="AlphaFoldDB" id="A0A839U2L3"/>
<reference evidence="1 2" key="1">
    <citation type="submission" date="2020-08" db="EMBL/GenBank/DDBJ databases">
        <title>Genomic Encyclopedia of Type Strains, Phase III (KMG-III): the genomes of soil and plant-associated and newly described type strains.</title>
        <authorList>
            <person name="Whitman W."/>
        </authorList>
    </citation>
    <scope>NUCLEOTIDE SEQUENCE [LARGE SCALE GENOMIC DNA]</scope>
    <source>
        <strain evidence="1 2">CECT 7015</strain>
    </source>
</reference>
<dbReference type="Proteomes" id="UP000554520">
    <property type="component" value="Unassembled WGS sequence"/>
</dbReference>
<protein>
    <submittedName>
        <fullName evidence="1">Uncharacterized protein</fullName>
    </submittedName>
</protein>
<proteinExistence type="predicted"/>